<dbReference type="PANTHER" id="PTHR44366">
    <property type="entry name" value="UDP-N-ACETYLGLUCOSAMINE--PEPTIDE N-ACETYLGLUCOSAMINYLTRANSFERASE 110 KDA SUBUNIT"/>
    <property type="match status" value="1"/>
</dbReference>
<evidence type="ECO:0000256" key="8">
    <source>
        <dbReference type="PROSITE-ProRule" id="PRU00339"/>
    </source>
</evidence>
<evidence type="ECO:0000313" key="11">
    <source>
        <dbReference type="Proteomes" id="UP000326780"/>
    </source>
</evidence>
<dbReference type="InterPro" id="IPR037919">
    <property type="entry name" value="OGT"/>
</dbReference>
<dbReference type="Pfam" id="PF13844">
    <property type="entry name" value="Glyco_transf_41"/>
    <property type="match status" value="2"/>
</dbReference>
<organism evidence="10 11">
    <name type="scientific">Variovorax paradoxus</name>
    <dbReference type="NCBI Taxonomy" id="34073"/>
    <lineage>
        <taxon>Bacteria</taxon>
        <taxon>Pseudomonadati</taxon>
        <taxon>Pseudomonadota</taxon>
        <taxon>Betaproteobacteria</taxon>
        <taxon>Burkholderiales</taxon>
        <taxon>Comamonadaceae</taxon>
        <taxon>Variovorax</taxon>
    </lineage>
</organism>
<name>A0A5Q0M0L7_VARPD</name>
<evidence type="ECO:0000313" key="10">
    <source>
        <dbReference type="EMBL" id="QFZ82114.1"/>
    </source>
</evidence>
<dbReference type="SMART" id="SM00028">
    <property type="entry name" value="TPR"/>
    <property type="match status" value="5"/>
</dbReference>
<evidence type="ECO:0000256" key="5">
    <source>
        <dbReference type="ARBA" id="ARBA00022679"/>
    </source>
</evidence>
<dbReference type="GO" id="GO:0006493">
    <property type="term" value="P:protein O-linked glycosylation"/>
    <property type="evidence" value="ECO:0007669"/>
    <property type="project" value="InterPro"/>
</dbReference>
<dbReference type="RefSeq" id="WP_153280997.1">
    <property type="nucleotide sequence ID" value="NZ_CP045644.1"/>
</dbReference>
<feature type="repeat" description="TPR" evidence="8">
    <location>
        <begin position="67"/>
        <end position="100"/>
    </location>
</feature>
<evidence type="ECO:0000256" key="1">
    <source>
        <dbReference type="ARBA" id="ARBA00004922"/>
    </source>
</evidence>
<keyword evidence="4" id="KW-0328">Glycosyltransferase</keyword>
<keyword evidence="5" id="KW-0808">Transferase</keyword>
<dbReference type="SUPFAM" id="SSF48452">
    <property type="entry name" value="TPR-like"/>
    <property type="match status" value="1"/>
</dbReference>
<dbReference type="AlphaFoldDB" id="A0A5Q0M0L7"/>
<feature type="domain" description="O-GlcNAc transferase C-terminal" evidence="9">
    <location>
        <begin position="449"/>
        <end position="634"/>
    </location>
</feature>
<dbReference type="Proteomes" id="UP000326780">
    <property type="component" value="Chromosome"/>
</dbReference>
<comment type="similarity">
    <text evidence="2">Belongs to the glycosyltransferase 41 family. O-GlcNAc transferase subfamily.</text>
</comment>
<evidence type="ECO:0000256" key="7">
    <source>
        <dbReference type="ARBA" id="ARBA00022803"/>
    </source>
</evidence>
<keyword evidence="7 8" id="KW-0802">TPR repeat</keyword>
<dbReference type="EC" id="2.4.1.255" evidence="3"/>
<evidence type="ECO:0000259" key="9">
    <source>
        <dbReference type="Pfam" id="PF13844"/>
    </source>
</evidence>
<proteinExistence type="inferred from homology"/>
<feature type="repeat" description="TPR" evidence="8">
    <location>
        <begin position="169"/>
        <end position="202"/>
    </location>
</feature>
<comment type="pathway">
    <text evidence="1">Protein modification; protein glycosylation.</text>
</comment>
<dbReference type="InterPro" id="IPR029489">
    <property type="entry name" value="OGT/SEC/SPY_C"/>
</dbReference>
<dbReference type="Gene3D" id="3.40.50.2000">
    <property type="entry name" value="Glycogen Phosphorylase B"/>
    <property type="match status" value="1"/>
</dbReference>
<dbReference type="Gene3D" id="3.40.50.11380">
    <property type="match status" value="1"/>
</dbReference>
<dbReference type="Pfam" id="PF13432">
    <property type="entry name" value="TPR_16"/>
    <property type="match status" value="2"/>
</dbReference>
<keyword evidence="6" id="KW-0677">Repeat</keyword>
<accession>A0A5Q0M0L7</accession>
<reference evidence="10 11" key="1">
    <citation type="submission" date="2019-10" db="EMBL/GenBank/DDBJ databases">
        <title>Complete genome sequence of Variovorax paradoxus 5C-2.</title>
        <authorList>
            <person name="Gogoleva N.E."/>
            <person name="Balkin A.S."/>
        </authorList>
    </citation>
    <scope>NUCLEOTIDE SEQUENCE [LARGE SCALE GENOMIC DNA]</scope>
    <source>
        <strain evidence="10 11">5C-2</strain>
    </source>
</reference>
<protein>
    <recommendedName>
        <fullName evidence="3">protein O-GlcNAc transferase</fullName>
        <ecNumber evidence="3">2.4.1.255</ecNumber>
    </recommendedName>
</protein>
<evidence type="ECO:0000256" key="3">
    <source>
        <dbReference type="ARBA" id="ARBA00011970"/>
    </source>
</evidence>
<dbReference type="InterPro" id="IPR019734">
    <property type="entry name" value="TPR_rpt"/>
</dbReference>
<evidence type="ECO:0000256" key="4">
    <source>
        <dbReference type="ARBA" id="ARBA00022676"/>
    </source>
</evidence>
<sequence length="664" mass="73673">MSVRSAELLFQRGQYCNARKVLEGLVQAGRSMGAAHRLLGFIAGNQQDFGKAVEQLRNSLQYEPGCLETWYYLGVALLRSDQHRAAAEAFGQVLLRNPEVFEAAHDLGLALLATGRTTEALTHFERAVHLRPDAFEAHLNRGAACGKLRLYEQELACYERAMALRKSHPALIMNYGTALCQARRFSDAIDLYERTLRDHPGEANFAFARGGLCYAKAAIADWQGLDEQVALVRDEIRQGWACVEPFALLNLPSTPKEQLQAGRRHAASLYPMAPKPLHARERKREGRIRLAYMSADFGKHATSYLVAEVFERHGRERFEITAISLRKSDGSAMRQRLERAFDRFIDAHELSDMEAAQAIVDLEIDILVDLGGYTYGARPAVLALRPAPVQISYLCFPGTLGAPFIDYLVADAFLVSEAAREDFSEKIICMPHSYQPNDSRRTMISGPMSRTAVGLPEGAFVFCNFNGSQKLNAQFFGIWARLLNQVDNSVFWLRSGSDLYNDNLRSRAREHGVDPGRLVFAPWVEQETHLRRLQLADLCLDNLPYNAHTTASDALWAGVPLVTCAGPTFAGRVAGSLLTAAGFSQLITHSPSAYEALALALATDPSRLAALRAELAAARDTCRLFDTGQYTRHLEQGFTAAWERCRANLAPDHIDIGSAWRVTA</sequence>
<evidence type="ECO:0000256" key="2">
    <source>
        <dbReference type="ARBA" id="ARBA00005386"/>
    </source>
</evidence>
<dbReference type="Gene3D" id="1.25.40.10">
    <property type="entry name" value="Tetratricopeptide repeat domain"/>
    <property type="match status" value="1"/>
</dbReference>
<dbReference type="GO" id="GO:0097363">
    <property type="term" value="F:protein O-acetylglucosaminyltransferase activity"/>
    <property type="evidence" value="ECO:0007669"/>
    <property type="project" value="UniProtKB-EC"/>
</dbReference>
<dbReference type="PANTHER" id="PTHR44366:SF1">
    <property type="entry name" value="UDP-N-ACETYLGLUCOSAMINE--PEPTIDE N-ACETYLGLUCOSAMINYLTRANSFERASE 110 KDA SUBUNIT"/>
    <property type="match status" value="1"/>
</dbReference>
<gene>
    <name evidence="10" type="ORF">GFK26_04755</name>
</gene>
<dbReference type="PROSITE" id="PS50005">
    <property type="entry name" value="TPR"/>
    <property type="match status" value="3"/>
</dbReference>
<dbReference type="EMBL" id="CP045644">
    <property type="protein sequence ID" value="QFZ82114.1"/>
    <property type="molecule type" value="Genomic_DNA"/>
</dbReference>
<feature type="domain" description="O-GlcNAc transferase C-terminal" evidence="9">
    <location>
        <begin position="280"/>
        <end position="440"/>
    </location>
</feature>
<feature type="repeat" description="TPR" evidence="8">
    <location>
        <begin position="101"/>
        <end position="134"/>
    </location>
</feature>
<dbReference type="InterPro" id="IPR011990">
    <property type="entry name" value="TPR-like_helical_dom_sf"/>
</dbReference>
<evidence type="ECO:0000256" key="6">
    <source>
        <dbReference type="ARBA" id="ARBA00022737"/>
    </source>
</evidence>